<evidence type="ECO:0000313" key="2">
    <source>
        <dbReference type="Proteomes" id="UP000828390"/>
    </source>
</evidence>
<protein>
    <submittedName>
        <fullName evidence="1">Uncharacterized protein</fullName>
    </submittedName>
</protein>
<dbReference type="Proteomes" id="UP000828390">
    <property type="component" value="Unassembled WGS sequence"/>
</dbReference>
<keyword evidence="2" id="KW-1185">Reference proteome</keyword>
<reference evidence="1" key="2">
    <citation type="submission" date="2020-11" db="EMBL/GenBank/DDBJ databases">
        <authorList>
            <person name="McCartney M.A."/>
            <person name="Auch B."/>
            <person name="Kono T."/>
            <person name="Mallez S."/>
            <person name="Becker A."/>
            <person name="Gohl D.M."/>
            <person name="Silverstein K.A.T."/>
            <person name="Koren S."/>
            <person name="Bechman K.B."/>
            <person name="Herman A."/>
            <person name="Abrahante J.E."/>
            <person name="Garbe J."/>
        </authorList>
    </citation>
    <scope>NUCLEOTIDE SEQUENCE</scope>
    <source>
        <strain evidence="1">Duluth1</strain>
        <tissue evidence="1">Whole animal</tissue>
    </source>
</reference>
<comment type="caution">
    <text evidence="1">The sequence shown here is derived from an EMBL/GenBank/DDBJ whole genome shotgun (WGS) entry which is preliminary data.</text>
</comment>
<reference evidence="1" key="1">
    <citation type="journal article" date="2019" name="bioRxiv">
        <title>The Genome of the Zebra Mussel, Dreissena polymorpha: A Resource for Invasive Species Research.</title>
        <authorList>
            <person name="McCartney M.A."/>
            <person name="Auch B."/>
            <person name="Kono T."/>
            <person name="Mallez S."/>
            <person name="Zhang Y."/>
            <person name="Obille A."/>
            <person name="Becker A."/>
            <person name="Abrahante J.E."/>
            <person name="Garbe J."/>
            <person name="Badalamenti J.P."/>
            <person name="Herman A."/>
            <person name="Mangelson H."/>
            <person name="Liachko I."/>
            <person name="Sullivan S."/>
            <person name="Sone E.D."/>
            <person name="Koren S."/>
            <person name="Silverstein K.A.T."/>
            <person name="Beckman K.B."/>
            <person name="Gohl D.M."/>
        </authorList>
    </citation>
    <scope>NUCLEOTIDE SEQUENCE</scope>
    <source>
        <strain evidence="1">Duluth1</strain>
        <tissue evidence="1">Whole animal</tissue>
    </source>
</reference>
<proteinExistence type="predicted"/>
<dbReference type="EMBL" id="JAIWYP010000001">
    <property type="protein sequence ID" value="KAH3886877.1"/>
    <property type="molecule type" value="Genomic_DNA"/>
</dbReference>
<gene>
    <name evidence="1" type="ORF">DPMN_010890</name>
</gene>
<dbReference type="AlphaFoldDB" id="A0A9D4S1Y8"/>
<organism evidence="1 2">
    <name type="scientific">Dreissena polymorpha</name>
    <name type="common">Zebra mussel</name>
    <name type="synonym">Mytilus polymorpha</name>
    <dbReference type="NCBI Taxonomy" id="45954"/>
    <lineage>
        <taxon>Eukaryota</taxon>
        <taxon>Metazoa</taxon>
        <taxon>Spiralia</taxon>
        <taxon>Lophotrochozoa</taxon>
        <taxon>Mollusca</taxon>
        <taxon>Bivalvia</taxon>
        <taxon>Autobranchia</taxon>
        <taxon>Heteroconchia</taxon>
        <taxon>Euheterodonta</taxon>
        <taxon>Imparidentia</taxon>
        <taxon>Neoheterodontei</taxon>
        <taxon>Myida</taxon>
        <taxon>Dreissenoidea</taxon>
        <taxon>Dreissenidae</taxon>
        <taxon>Dreissena</taxon>
    </lineage>
</organism>
<accession>A0A9D4S1Y8</accession>
<evidence type="ECO:0000313" key="1">
    <source>
        <dbReference type="EMBL" id="KAH3886877.1"/>
    </source>
</evidence>
<name>A0A9D4S1Y8_DREPO</name>
<sequence length="52" mass="5986">MFETLPCRLQALRSSLRNSWPANVSPARFARRRLALTSAFQLARLHCLFSSH</sequence>